<feature type="compositionally biased region" description="Low complexity" evidence="1">
    <location>
        <begin position="2773"/>
        <end position="2785"/>
    </location>
</feature>
<name>A0A2V0PNW6_9CHLO</name>
<dbReference type="Proteomes" id="UP000247498">
    <property type="component" value="Unassembled WGS sequence"/>
</dbReference>
<feature type="region of interest" description="Disordered" evidence="1">
    <location>
        <begin position="946"/>
        <end position="1038"/>
    </location>
</feature>
<feature type="compositionally biased region" description="Low complexity" evidence="1">
    <location>
        <begin position="946"/>
        <end position="977"/>
    </location>
</feature>
<dbReference type="EMBL" id="BDRX01000167">
    <property type="protein sequence ID" value="GBF99670.1"/>
    <property type="molecule type" value="Genomic_DNA"/>
</dbReference>
<proteinExistence type="predicted"/>
<feature type="compositionally biased region" description="Pro residues" evidence="1">
    <location>
        <begin position="2753"/>
        <end position="2769"/>
    </location>
</feature>
<dbReference type="SUPFAM" id="SSF48371">
    <property type="entry name" value="ARM repeat"/>
    <property type="match status" value="1"/>
</dbReference>
<feature type="compositionally biased region" description="Low complexity" evidence="1">
    <location>
        <begin position="500"/>
        <end position="520"/>
    </location>
</feature>
<feature type="region of interest" description="Disordered" evidence="1">
    <location>
        <begin position="868"/>
        <end position="904"/>
    </location>
</feature>
<dbReference type="InterPro" id="IPR036869">
    <property type="entry name" value="J_dom_sf"/>
</dbReference>
<dbReference type="PROSITE" id="PS50076">
    <property type="entry name" value="DNAJ_2"/>
    <property type="match status" value="1"/>
</dbReference>
<feature type="compositionally biased region" description="Low complexity" evidence="1">
    <location>
        <begin position="1805"/>
        <end position="1818"/>
    </location>
</feature>
<dbReference type="PANTHER" id="PTHR36983">
    <property type="entry name" value="DNAJ HOMOLOG SUBFAMILY C MEMBER 13"/>
    <property type="match status" value="1"/>
</dbReference>
<feature type="region of interest" description="Disordered" evidence="1">
    <location>
        <begin position="1805"/>
        <end position="1854"/>
    </location>
</feature>
<dbReference type="Gene3D" id="1.25.10.10">
    <property type="entry name" value="Leucine-rich Repeat Variant"/>
    <property type="match status" value="1"/>
</dbReference>
<feature type="region of interest" description="Disordered" evidence="1">
    <location>
        <begin position="2745"/>
        <end position="2785"/>
    </location>
</feature>
<evidence type="ECO:0000256" key="1">
    <source>
        <dbReference type="SAM" id="MobiDB-lite"/>
    </source>
</evidence>
<dbReference type="GO" id="GO:0007032">
    <property type="term" value="P:endosome organization"/>
    <property type="evidence" value="ECO:0007669"/>
    <property type="project" value="InterPro"/>
</dbReference>
<dbReference type="InterPro" id="IPR011989">
    <property type="entry name" value="ARM-like"/>
</dbReference>
<dbReference type="InterPro" id="IPR001623">
    <property type="entry name" value="DnaJ_domain"/>
</dbReference>
<feature type="compositionally biased region" description="Low complexity" evidence="1">
    <location>
        <begin position="1826"/>
        <end position="1839"/>
    </location>
</feature>
<sequence>MDRLLSGLKPHRPELKPPDCIARYVVVKHSWRGKYRRIVCITPTALHTQNPEGRLVLTNTYVFASGGESDVESVTLGADEHEFTLSARQDGKGKYKPLKLSCVHRAMLLTDLYQAMAAAAGLSKCSVALRILGSHQDFRGAVWDGGAWRPATLRVTAHGLEELGDASGTATWRCDHQHLGSPGVMTLAGGAADGGDAPPFLDGAFAVFSRLARRPRVFAVAQRRQLLTALQSAAQGKLGLRVAVDAASRTGARELLDAITSAERSNSARAEEAPLGQWEVEALAPRADVLPPQLAAAAPGVSARRMSVEALAAMGQALAAGGANTVPRRLVVTASSLLEREVDTHEVVRRAPLGAVAALVRFAEDPKLLAVEWSDGAAPSCYVSPARDGVLAALLDAAQGVTGRALAVMPGFTGPGDVVVTERKAASHAPHTEGDPDLERLYVAELSGRGRQAQPALCAATALHAHTGFGVPGSAGPTSPHAAAAAAFAAGGGGGGGGSASSSPRSQASSGALGAPPPRGAGARGALAAVRAAAGDAAALTVGEAAELLLDCVCEFNACVPYSGLTLEAEVDPLALSALLALLPEGLQPGAPSTAAALSPDDVKQAVAVLHCMQRLAGSVHAADALLATPGFVPRVWAALGSHSDHVVAEAARLLVRLWAPMAARTGCPPWLVLRGAAAAASAAPPPMVAHTTAEDSHLARSAKLLCFPPSSLRDRAAALLSPLSREPPPSPLAAMALLEAACAAAVEPGAHTSGPEVVGAALEVAAAQGHGLFSLFSHPAPRVADGAAVLMRAIAECGAAAAAPMRDAALREGALLRHLALALFAPDPARLHLSRELVASWADEYAPALALLRRAFPPGLVRYLNAPKSGPLAPPGSAGAAAPQQQQQQPPQQQQQQQQPGAPGFAIAAPAVAAAPAAPAPASAAQAAAAGFSVQPLHPQLAAPAAADPLSAAAAPQPAAPQPGAAGAPPAQQHPQPRLPSDPLSAGAATPAAFPGAAAAGAAAAPLHAQPLQQQQQQQQPPPAQPQPSAVQRQMGAALAAQVKGGLRGNWPAFWQAAARDHCHAGLIWNEATRSNLREALHSEEAGLRARRTRVGQGAGSRPSWNWEEFRVDYPALSSHLCIGGVYVRLLLEGGDASAVEKLAAPREFFTAAYHRLLCCGDAGAGAGAGAEAARGASGGGGGAELDEAGMRQLCVKAMAATYSAHAHAVGPFEGVAHLLGVMDASPRRDLRDGVLLLLRALIAPRAAGPPAYEAAARGPAAAAAAAAAAPPPGSAAASQRGAALRAAKANGYALMDAGGLELLVDVVAGAHECSERRAAGGGGGAAPLGAGSLLTAISHAETPKEWTYFPSQQQQQQQQPGGRPLPHPVDESGRAGPIDRSEIRGLLASGAVSWDTPFHAPGMPAPAPLASIRELRWSLSQGPALLTPFEAAGVALDVLRQLAALQPAADARGAPLQPPPRAHVALCSPDCLPHIAQVMLTNEPPLVAAAAALLESVLAGSDDAMARLYVTGAFLFALAYCGSNLGEIARLFKSSHLRQAFRGPSELSAGLPLAQRSYLGALLPESLLHMLESYGPGVFAEALAGDHDTPELVWTHAMRQGRLVPALLQHIGDFPHRLMQHHHAVYDYTPIPPLAWPELSGEIWCHRYYLRNLCDADRFPGWEVVEHIPLLQALMEHWRAELARQPLAMSESEACATLGLEAPEGSAVSEEVMRRAYRALARKYHPDKNPSPEARVRFLAVQKAYERLQAGAAGGQGPQAWRVALMLRAQCILYARYPSVLSPFKYAGYPLLLEVLRQQGAGEADGPADGGAAASGAAGGAHAAGGAQADDAAGAAPDGPPPRTGSGSGAGGAGHFLHGERVGLVQAAVELTWLTCVATPLNAEELLRCGGVGVLSGLLTRCVSIMPADAAPNAPEAVIATHALRTLAGLAAVEAARAELEAPRHRQLVSDVVRCCGLERAHGAVEAALLVVAGMSASPALQAALVEAGALPYIVPRLLGYDSTLAPEAAARLVLPYAPGSGPEQIRAALSAPLMRANLQEAHSQQALLAARALARLAGVLPAPHATPACAPAAMALRALLTESLAARLAAPDPRPLLACLGSSSVETAHVIWNNTMREELIKTLKQQRERGPDLAALQGFAFKGLAGELQVGGVFVRVFNQRAALGNAAGGAAAIGSAAAAAGDIGAAATAAAAAAAVPSDPSGFCKALVRFLYERLVERADRGSQLAALPPDERAACLEVLSALAALLRQEPRLLGLLTSRSALSPLAAALAPAAAGAVGGGGGAAAPAAAAAAPDAAGGEQQQAGQQQAGPIGAGGGGADSPAALAADVEALASAALALLAGATQNAQLVAALVDEAFARTLLWLCAAPPSARVQAGALGLLRTLSALPVVALVAGYQGGAVLLLEGLMHAPGTPWPWPGGALPHDEDAPRAAAAAVLGRAMADATHGPRVRLVLEQLLPPGLVAAIGEGPPEAVLRALAQDVETPECLWDRQMASEAAAEVASFATAVRARHAAGAFDWAPPQGYRLQYGRLRGELFVGGVYVRLFLKSPRFAVRDPVKFGEALVERYLQELAASASAAARGDADAAKAAADAALLLSAAVVALLQGHSLLCDHLAQLGYASRLLSFLAARAAATAAAPGGGAAAPGELGGSTLRVLHQVASSPGAAEALATATGAPCVPTLVSAMGWGPGASVLALETLKRALSPSNRQRDSLVAQALSAQLPARLLAMLDWRGGGAGAGGALQPAAPPTPQQQQPPQPPPGAGGQQQQQQQPGDAQEAAVLRSLAVDVLRLLAEVEGAYAATAAAQLARSDVWAAYREQRHDMFLPSGASDAGVAGLLTAGETARFALPAPESINAAPRTAVDAGSAPL</sequence>
<feature type="region of interest" description="Disordered" evidence="1">
    <location>
        <begin position="494"/>
        <end position="520"/>
    </location>
</feature>
<gene>
    <name evidence="3" type="ORF">Rsub_12489</name>
</gene>
<feature type="region of interest" description="Disordered" evidence="1">
    <location>
        <begin position="2300"/>
        <end position="2321"/>
    </location>
</feature>
<dbReference type="InterPro" id="IPR045802">
    <property type="entry name" value="GRV2/DNAJC13_N"/>
</dbReference>
<organism evidence="3 4">
    <name type="scientific">Raphidocelis subcapitata</name>
    <dbReference type="NCBI Taxonomy" id="307507"/>
    <lineage>
        <taxon>Eukaryota</taxon>
        <taxon>Viridiplantae</taxon>
        <taxon>Chlorophyta</taxon>
        <taxon>core chlorophytes</taxon>
        <taxon>Chlorophyceae</taxon>
        <taxon>CS clade</taxon>
        <taxon>Sphaeropleales</taxon>
        <taxon>Selenastraceae</taxon>
        <taxon>Raphidocelis</taxon>
    </lineage>
</organism>
<comment type="caution">
    <text evidence="3">The sequence shown here is derived from an EMBL/GenBank/DDBJ whole genome shotgun (WGS) entry which is preliminary data.</text>
</comment>
<dbReference type="OrthoDB" id="69656at2759"/>
<dbReference type="Gene3D" id="1.10.287.110">
    <property type="entry name" value="DnaJ domain"/>
    <property type="match status" value="1"/>
</dbReference>
<dbReference type="SMART" id="SM00271">
    <property type="entry name" value="DnaJ"/>
    <property type="match status" value="1"/>
</dbReference>
<dbReference type="STRING" id="307507.A0A2V0PNW6"/>
<dbReference type="CDD" id="cd06257">
    <property type="entry name" value="DnaJ"/>
    <property type="match status" value="1"/>
</dbReference>
<feature type="compositionally biased region" description="Low complexity" evidence="1">
    <location>
        <begin position="2300"/>
        <end position="2316"/>
    </location>
</feature>
<dbReference type="FunCoup" id="A0A2V0PNW6">
    <property type="interactions" value="1954"/>
</dbReference>
<accession>A0A2V0PNW6</accession>
<evidence type="ECO:0000313" key="4">
    <source>
        <dbReference type="Proteomes" id="UP000247498"/>
    </source>
</evidence>
<keyword evidence="4" id="KW-1185">Reference proteome</keyword>
<dbReference type="GO" id="GO:0006898">
    <property type="term" value="P:receptor-mediated endocytosis"/>
    <property type="evidence" value="ECO:0007669"/>
    <property type="project" value="TreeGrafter"/>
</dbReference>
<dbReference type="GO" id="GO:0010008">
    <property type="term" value="C:endosome membrane"/>
    <property type="evidence" value="ECO:0007669"/>
    <property type="project" value="TreeGrafter"/>
</dbReference>
<dbReference type="GO" id="GO:2000641">
    <property type="term" value="P:regulation of early endosome to late endosome transport"/>
    <property type="evidence" value="ECO:0007669"/>
    <property type="project" value="InterPro"/>
</dbReference>
<reference evidence="3 4" key="1">
    <citation type="journal article" date="2018" name="Sci. Rep.">
        <title>Raphidocelis subcapitata (=Pseudokirchneriella subcapitata) provides an insight into genome evolution and environmental adaptations in the Sphaeropleales.</title>
        <authorList>
            <person name="Suzuki S."/>
            <person name="Yamaguchi H."/>
            <person name="Nakajima N."/>
            <person name="Kawachi M."/>
        </authorList>
    </citation>
    <scope>NUCLEOTIDE SEQUENCE [LARGE SCALE GENOMIC DNA]</scope>
    <source>
        <strain evidence="3 4">NIES-35</strain>
    </source>
</reference>
<evidence type="ECO:0000259" key="2">
    <source>
        <dbReference type="PROSITE" id="PS50076"/>
    </source>
</evidence>
<feature type="region of interest" description="Disordered" evidence="1">
    <location>
        <begin position="1350"/>
        <end position="1379"/>
    </location>
</feature>
<dbReference type="InterPro" id="IPR044978">
    <property type="entry name" value="GRV2/DNAJC13"/>
</dbReference>
<dbReference type="InterPro" id="IPR016024">
    <property type="entry name" value="ARM-type_fold"/>
</dbReference>
<feature type="domain" description="J" evidence="2">
    <location>
        <begin position="1695"/>
        <end position="1755"/>
    </location>
</feature>
<feature type="compositionally biased region" description="Low complexity" evidence="1">
    <location>
        <begin position="984"/>
        <end position="1020"/>
    </location>
</feature>
<evidence type="ECO:0000313" key="3">
    <source>
        <dbReference type="EMBL" id="GBF99670.1"/>
    </source>
</evidence>
<feature type="compositionally biased region" description="Basic and acidic residues" evidence="1">
    <location>
        <begin position="1370"/>
        <end position="1379"/>
    </location>
</feature>
<dbReference type="Pfam" id="PF00226">
    <property type="entry name" value="DnaJ"/>
    <property type="match status" value="1"/>
</dbReference>
<protein>
    <recommendedName>
        <fullName evidence="2">J domain-containing protein</fullName>
    </recommendedName>
</protein>
<dbReference type="InParanoid" id="A0A2V0PNW6"/>
<dbReference type="PANTHER" id="PTHR36983:SF2">
    <property type="entry name" value="DNAJ HOMOLOG SUBFAMILY C MEMBER 13"/>
    <property type="match status" value="1"/>
</dbReference>
<dbReference type="SUPFAM" id="SSF46565">
    <property type="entry name" value="Chaperone J-domain"/>
    <property type="match status" value="1"/>
</dbReference>
<dbReference type="Pfam" id="PF19432">
    <property type="entry name" value="RME-8_N"/>
    <property type="match status" value="4"/>
</dbReference>